<dbReference type="CDD" id="cd07067">
    <property type="entry name" value="HP_PGM_like"/>
    <property type="match status" value="1"/>
</dbReference>
<dbReference type="InterPro" id="IPR013078">
    <property type="entry name" value="His_Pase_superF_clade-1"/>
</dbReference>
<name>A0ABS3WIY9_9BACL</name>
<accession>A0ABS3WIY9</accession>
<organism evidence="1 2">
    <name type="scientific">Paenibacillus artemisiicola</name>
    <dbReference type="NCBI Taxonomy" id="1172618"/>
    <lineage>
        <taxon>Bacteria</taxon>
        <taxon>Bacillati</taxon>
        <taxon>Bacillota</taxon>
        <taxon>Bacilli</taxon>
        <taxon>Bacillales</taxon>
        <taxon>Paenibacillaceae</taxon>
        <taxon>Paenibacillus</taxon>
    </lineage>
</organism>
<reference evidence="1 2" key="1">
    <citation type="submission" date="2021-03" db="EMBL/GenBank/DDBJ databases">
        <title>Paenibacillus artemisicola MWE-103 whole genome sequence.</title>
        <authorList>
            <person name="Ham Y.J."/>
        </authorList>
    </citation>
    <scope>NUCLEOTIDE SEQUENCE [LARGE SCALE GENOMIC DNA]</scope>
    <source>
        <strain evidence="1 2">MWE-103</strain>
    </source>
</reference>
<keyword evidence="2" id="KW-1185">Reference proteome</keyword>
<evidence type="ECO:0000313" key="2">
    <source>
        <dbReference type="Proteomes" id="UP000670947"/>
    </source>
</evidence>
<dbReference type="Gene3D" id="3.40.50.1240">
    <property type="entry name" value="Phosphoglycerate mutase-like"/>
    <property type="match status" value="1"/>
</dbReference>
<protein>
    <submittedName>
        <fullName evidence="1">Histidine phosphatase family protein</fullName>
    </submittedName>
</protein>
<dbReference type="InterPro" id="IPR050275">
    <property type="entry name" value="PGM_Phosphatase"/>
</dbReference>
<comment type="caution">
    <text evidence="1">The sequence shown here is derived from an EMBL/GenBank/DDBJ whole genome shotgun (WGS) entry which is preliminary data.</text>
</comment>
<dbReference type="PANTHER" id="PTHR48100">
    <property type="entry name" value="BROAD-SPECIFICITY PHOSPHATASE YOR283W-RELATED"/>
    <property type="match status" value="1"/>
</dbReference>
<dbReference type="SUPFAM" id="SSF53254">
    <property type="entry name" value="Phosphoglycerate mutase-like"/>
    <property type="match status" value="1"/>
</dbReference>
<dbReference type="EMBL" id="JAGGDJ010000052">
    <property type="protein sequence ID" value="MBO7748294.1"/>
    <property type="molecule type" value="Genomic_DNA"/>
</dbReference>
<dbReference type="RefSeq" id="WP_208850867.1">
    <property type="nucleotide sequence ID" value="NZ_JAGGDJ010000052.1"/>
</dbReference>
<dbReference type="Proteomes" id="UP000670947">
    <property type="component" value="Unassembled WGS sequence"/>
</dbReference>
<gene>
    <name evidence="1" type="ORF">I8J29_29330</name>
</gene>
<sequence length="189" mass="20933">MNTTLLLVRHAESDARSGPDRERGLTAKGREDAALLTDKLRGMRIDAVASSPYARAVLTVRGLADERGLAVHVLEELRERRLHGEDAPLPREAFLAAVRRSFADPDAVLPGGESFREAQARGLGAVHRLLGAHRGGTAAVGTHGNLMAMILRAYDARCDFAFWERLAMPDVYRLDFEHDELRGVERLWN</sequence>
<proteinExistence type="predicted"/>
<dbReference type="PANTHER" id="PTHR48100:SF1">
    <property type="entry name" value="HISTIDINE PHOSPHATASE FAMILY PROTEIN-RELATED"/>
    <property type="match status" value="1"/>
</dbReference>
<dbReference type="InterPro" id="IPR029033">
    <property type="entry name" value="His_PPase_superfam"/>
</dbReference>
<dbReference type="SMART" id="SM00855">
    <property type="entry name" value="PGAM"/>
    <property type="match status" value="1"/>
</dbReference>
<dbReference type="Pfam" id="PF00300">
    <property type="entry name" value="His_Phos_1"/>
    <property type="match status" value="1"/>
</dbReference>
<evidence type="ECO:0000313" key="1">
    <source>
        <dbReference type="EMBL" id="MBO7748294.1"/>
    </source>
</evidence>